<dbReference type="EMBL" id="AWFB01000053">
    <property type="protein sequence ID" value="RAN31399.1"/>
    <property type="molecule type" value="Genomic_DNA"/>
</dbReference>
<dbReference type="RefSeq" id="WP_034828601.1">
    <property type="nucleotide sequence ID" value="NZ_AWFA01000053.1"/>
</dbReference>
<sequence length="95" mass="10176">MDGKMLARLGAVVFVAMAIAATVIEMTRKDDPAPASTAPALQPPADPLRATLRRCQQLGEAATSDPVCLSAWAESRDRFLGRTPAQTAPRQNEEQ</sequence>
<protein>
    <submittedName>
        <fullName evidence="1">Uncharacterized protein</fullName>
    </submittedName>
</protein>
<proteinExistence type="predicted"/>
<dbReference type="Pfam" id="PF20084">
    <property type="entry name" value="TrbK"/>
    <property type="match status" value="1"/>
</dbReference>
<dbReference type="InterPro" id="IPR027587">
    <property type="entry name" value="TrbK"/>
</dbReference>
<reference evidence="1 2" key="1">
    <citation type="submission" date="2013-04" db="EMBL/GenBank/DDBJ databases">
        <title>Hyphomonas sp. T24B3 Genome Sequencing.</title>
        <authorList>
            <person name="Lai Q."/>
            <person name="Shao Z."/>
        </authorList>
    </citation>
    <scope>NUCLEOTIDE SEQUENCE [LARGE SCALE GENOMIC DNA]</scope>
    <source>
        <strain evidence="1 2">T24B3</strain>
    </source>
</reference>
<accession>A0A062TZ06</accession>
<name>A0A062TZ06_9PROT</name>
<comment type="caution">
    <text evidence="1">The sequence shown here is derived from an EMBL/GenBank/DDBJ whole genome shotgun (WGS) entry which is preliminary data.</text>
</comment>
<evidence type="ECO:0000313" key="2">
    <source>
        <dbReference type="Proteomes" id="UP000249123"/>
    </source>
</evidence>
<organism evidence="1 2">
    <name type="scientific">Hyphomonas pacifica</name>
    <dbReference type="NCBI Taxonomy" id="1280941"/>
    <lineage>
        <taxon>Bacteria</taxon>
        <taxon>Pseudomonadati</taxon>
        <taxon>Pseudomonadota</taxon>
        <taxon>Alphaproteobacteria</taxon>
        <taxon>Hyphomonadales</taxon>
        <taxon>Hyphomonadaceae</taxon>
        <taxon>Hyphomonas</taxon>
    </lineage>
</organism>
<dbReference type="OrthoDB" id="9815800at2"/>
<keyword evidence="2" id="KW-1185">Reference proteome</keyword>
<gene>
    <name evidence="1" type="ORF">HY3_16845</name>
</gene>
<dbReference type="eggNOG" id="ENOG5032T5X">
    <property type="taxonomic scope" value="Bacteria"/>
</dbReference>
<dbReference type="AlphaFoldDB" id="A0A062TZ06"/>
<dbReference type="NCBIfam" id="TIGR04360">
    <property type="entry name" value="other_trbK"/>
    <property type="match status" value="1"/>
</dbReference>
<evidence type="ECO:0000313" key="1">
    <source>
        <dbReference type="EMBL" id="RAN31399.1"/>
    </source>
</evidence>
<dbReference type="Proteomes" id="UP000249123">
    <property type="component" value="Unassembled WGS sequence"/>
</dbReference>
<dbReference type="STRING" id="1280941.HY2_16470"/>